<dbReference type="AlphaFoldDB" id="A0A842JLL2"/>
<dbReference type="Proteomes" id="UP000587396">
    <property type="component" value="Unassembled WGS sequence"/>
</dbReference>
<protein>
    <submittedName>
        <fullName evidence="1">Uncharacterized protein</fullName>
    </submittedName>
</protein>
<name>A0A842JLL2_9ACTN</name>
<dbReference type="RefSeq" id="WP_185906303.1">
    <property type="nucleotide sequence ID" value="NZ_JACMSE010000017.1"/>
</dbReference>
<gene>
    <name evidence="1" type="ORF">H7313_15000</name>
</gene>
<accession>A0A842JLL2</accession>
<comment type="caution">
    <text evidence="1">The sequence shown here is derived from an EMBL/GenBank/DDBJ whole genome shotgun (WGS) entry which is preliminary data.</text>
</comment>
<dbReference type="EMBL" id="JACMSE010000017">
    <property type="protein sequence ID" value="MBC2890638.1"/>
    <property type="molecule type" value="Genomic_DNA"/>
</dbReference>
<evidence type="ECO:0000313" key="1">
    <source>
        <dbReference type="EMBL" id="MBC2890638.1"/>
    </source>
</evidence>
<sequence length="118" mass="12986">MISKEDVGVIVPAASVPPDQAQALRHSARPKPEGEGAVEIYCTVCNQPATDGRFSHYGPSMEWWHTITGTLDEIQLVYQTDRNYWDKVVAQTVRCGCGCGTPPCDPMKWEVRQVPPGA</sequence>
<proteinExistence type="predicted"/>
<evidence type="ECO:0000313" key="2">
    <source>
        <dbReference type="Proteomes" id="UP000587396"/>
    </source>
</evidence>
<reference evidence="1 2" key="1">
    <citation type="submission" date="2020-08" db="EMBL/GenBank/DDBJ databases">
        <authorList>
            <person name="Liu C."/>
            <person name="Sun Q."/>
        </authorList>
    </citation>
    <scope>NUCLEOTIDE SEQUENCE [LARGE SCALE GENOMIC DNA]</scope>
    <source>
        <strain evidence="1 2">N22</strain>
    </source>
</reference>
<keyword evidence="2" id="KW-1185">Reference proteome</keyword>
<organism evidence="1 2">
    <name type="scientific">Gordonibacter massiliensis</name>
    <name type="common">ex Traore et al. 2017</name>
    <dbReference type="NCBI Taxonomy" id="1841863"/>
    <lineage>
        <taxon>Bacteria</taxon>
        <taxon>Bacillati</taxon>
        <taxon>Actinomycetota</taxon>
        <taxon>Coriobacteriia</taxon>
        <taxon>Eggerthellales</taxon>
        <taxon>Eggerthellaceae</taxon>
        <taxon>Gordonibacter</taxon>
    </lineage>
</organism>